<feature type="domain" description="GST N-terminal" evidence="1">
    <location>
        <begin position="7"/>
        <end position="91"/>
    </location>
</feature>
<dbReference type="Gene3D" id="1.20.1050.10">
    <property type="match status" value="1"/>
</dbReference>
<gene>
    <name evidence="3" type="ORF">G6F64_006815</name>
</gene>
<dbReference type="Pfam" id="PF14497">
    <property type="entry name" value="GST_C_3"/>
    <property type="match status" value="1"/>
</dbReference>
<protein>
    <recommendedName>
        <fullName evidence="5">Glutathione S-transferase</fullName>
    </recommendedName>
</protein>
<dbReference type="GO" id="GO:0004364">
    <property type="term" value="F:glutathione transferase activity"/>
    <property type="evidence" value="ECO:0007669"/>
    <property type="project" value="TreeGrafter"/>
</dbReference>
<dbReference type="InterPro" id="IPR004045">
    <property type="entry name" value="Glutathione_S-Trfase_N"/>
</dbReference>
<evidence type="ECO:0008006" key="5">
    <source>
        <dbReference type="Google" id="ProtNLM"/>
    </source>
</evidence>
<sequence>MEKITLCYFVVGDKLTRARGENIKLFLVDAGLDHEYVRVPSFEGDWPAMKQQLVKDGYYASTLPYIKMGDKIWGRTLPVLRYLSAKLDYKYHGSNEEENYILDVVSDVTNDWFENMKNAFFGDEEKKKHHAKVQTPSWLIKFENYYSDCKEGPYVLGNKITYADFLVYHLIEDDGARDLLDDYPNLKLFAEAFEERPNIKKYLTSLQ</sequence>
<dbReference type="InterPro" id="IPR004046">
    <property type="entry name" value="GST_C"/>
</dbReference>
<dbReference type="SUPFAM" id="SSF47616">
    <property type="entry name" value="GST C-terminal domain-like"/>
    <property type="match status" value="1"/>
</dbReference>
<evidence type="ECO:0000259" key="2">
    <source>
        <dbReference type="PROSITE" id="PS50405"/>
    </source>
</evidence>
<dbReference type="PROSITE" id="PS50404">
    <property type="entry name" value="GST_NTER"/>
    <property type="match status" value="1"/>
</dbReference>
<reference evidence="3" key="1">
    <citation type="journal article" date="2020" name="Microb. Genom.">
        <title>Genetic diversity of clinical and environmental Mucorales isolates obtained from an investigation of mucormycosis cases among solid organ transplant recipients.</title>
        <authorList>
            <person name="Nguyen M.H."/>
            <person name="Kaul D."/>
            <person name="Muto C."/>
            <person name="Cheng S.J."/>
            <person name="Richter R.A."/>
            <person name="Bruno V.M."/>
            <person name="Liu G."/>
            <person name="Beyhan S."/>
            <person name="Sundermann A.J."/>
            <person name="Mounaud S."/>
            <person name="Pasculle A.W."/>
            <person name="Nierman W.C."/>
            <person name="Driscoll E."/>
            <person name="Cumbie R."/>
            <person name="Clancy C.J."/>
            <person name="Dupont C.L."/>
        </authorList>
    </citation>
    <scope>NUCLEOTIDE SEQUENCE</scope>
    <source>
        <strain evidence="3">GL11</strain>
    </source>
</reference>
<dbReference type="Proteomes" id="UP000716291">
    <property type="component" value="Unassembled WGS sequence"/>
</dbReference>
<evidence type="ECO:0000313" key="3">
    <source>
        <dbReference type="EMBL" id="KAG1307434.1"/>
    </source>
</evidence>
<organism evidence="3 4">
    <name type="scientific">Rhizopus oryzae</name>
    <name type="common">Mucormycosis agent</name>
    <name type="synonym">Rhizopus arrhizus var. delemar</name>
    <dbReference type="NCBI Taxonomy" id="64495"/>
    <lineage>
        <taxon>Eukaryota</taxon>
        <taxon>Fungi</taxon>
        <taxon>Fungi incertae sedis</taxon>
        <taxon>Mucoromycota</taxon>
        <taxon>Mucoromycotina</taxon>
        <taxon>Mucoromycetes</taxon>
        <taxon>Mucorales</taxon>
        <taxon>Mucorineae</taxon>
        <taxon>Rhizopodaceae</taxon>
        <taxon>Rhizopus</taxon>
    </lineage>
</organism>
<proteinExistence type="predicted"/>
<dbReference type="InterPro" id="IPR036249">
    <property type="entry name" value="Thioredoxin-like_sf"/>
</dbReference>
<keyword evidence="4" id="KW-1185">Reference proteome</keyword>
<name>A0A9P6X846_RHIOR</name>
<dbReference type="Gene3D" id="3.40.30.10">
    <property type="entry name" value="Glutaredoxin"/>
    <property type="match status" value="1"/>
</dbReference>
<dbReference type="PANTHER" id="PTHR11571">
    <property type="entry name" value="GLUTATHIONE S-TRANSFERASE"/>
    <property type="match status" value="1"/>
</dbReference>
<dbReference type="InterPro" id="IPR050213">
    <property type="entry name" value="GST_superfamily"/>
</dbReference>
<dbReference type="InterPro" id="IPR010987">
    <property type="entry name" value="Glutathione-S-Trfase_C-like"/>
</dbReference>
<dbReference type="OrthoDB" id="414243at2759"/>
<comment type="caution">
    <text evidence="3">The sequence shown here is derived from an EMBL/GenBank/DDBJ whole genome shotgun (WGS) entry which is preliminary data.</text>
</comment>
<dbReference type="InterPro" id="IPR036282">
    <property type="entry name" value="Glutathione-S-Trfase_C_sf"/>
</dbReference>
<accession>A0A9P6X846</accession>
<dbReference type="SUPFAM" id="SSF52833">
    <property type="entry name" value="Thioredoxin-like"/>
    <property type="match status" value="1"/>
</dbReference>
<dbReference type="EMBL" id="JAANQT010000946">
    <property type="protein sequence ID" value="KAG1307434.1"/>
    <property type="molecule type" value="Genomic_DNA"/>
</dbReference>
<dbReference type="PANTHER" id="PTHR11571:SF150">
    <property type="entry name" value="GLUTATHIONE S-TRANSFERASE"/>
    <property type="match status" value="1"/>
</dbReference>
<dbReference type="AlphaFoldDB" id="A0A9P6X846"/>
<dbReference type="GO" id="GO:0006749">
    <property type="term" value="P:glutathione metabolic process"/>
    <property type="evidence" value="ECO:0007669"/>
    <property type="project" value="TreeGrafter"/>
</dbReference>
<feature type="domain" description="GST C-terminal" evidence="2">
    <location>
        <begin position="95"/>
        <end position="207"/>
    </location>
</feature>
<dbReference type="PROSITE" id="PS50405">
    <property type="entry name" value="GST_CTER"/>
    <property type="match status" value="1"/>
</dbReference>
<evidence type="ECO:0000259" key="1">
    <source>
        <dbReference type="PROSITE" id="PS50404"/>
    </source>
</evidence>
<evidence type="ECO:0000313" key="4">
    <source>
        <dbReference type="Proteomes" id="UP000716291"/>
    </source>
</evidence>